<dbReference type="NCBIfam" id="NF002133">
    <property type="entry name" value="PRK00971.1-2"/>
    <property type="match status" value="1"/>
</dbReference>
<dbReference type="HAMAP" id="MF_00313">
    <property type="entry name" value="Glutaminase"/>
    <property type="match status" value="1"/>
</dbReference>
<evidence type="ECO:0000256" key="5">
    <source>
        <dbReference type="ARBA" id="ARBA00049534"/>
    </source>
</evidence>
<protein>
    <recommendedName>
        <fullName evidence="3 6">Glutaminase</fullName>
        <ecNumber evidence="3 6">3.5.1.2</ecNumber>
    </recommendedName>
</protein>
<comment type="catalytic activity">
    <reaction evidence="5 6">
        <text>L-glutamine + H2O = L-glutamate + NH4(+)</text>
        <dbReference type="Rhea" id="RHEA:15889"/>
        <dbReference type="ChEBI" id="CHEBI:15377"/>
        <dbReference type="ChEBI" id="CHEBI:28938"/>
        <dbReference type="ChEBI" id="CHEBI:29985"/>
        <dbReference type="ChEBI" id="CHEBI:58359"/>
        <dbReference type="EC" id="3.5.1.2"/>
    </reaction>
</comment>
<organism evidence="7 8">
    <name type="scientific">Leptospira kobayashii</name>
    <dbReference type="NCBI Taxonomy" id="1917830"/>
    <lineage>
        <taxon>Bacteria</taxon>
        <taxon>Pseudomonadati</taxon>
        <taxon>Spirochaetota</taxon>
        <taxon>Spirochaetia</taxon>
        <taxon>Leptospirales</taxon>
        <taxon>Leptospiraceae</taxon>
        <taxon>Leptospira</taxon>
    </lineage>
</organism>
<dbReference type="InterPro" id="IPR012338">
    <property type="entry name" value="Beta-lactam/transpept-like"/>
</dbReference>
<evidence type="ECO:0000256" key="1">
    <source>
        <dbReference type="ARBA" id="ARBA00011076"/>
    </source>
</evidence>
<evidence type="ECO:0000256" key="3">
    <source>
        <dbReference type="ARBA" id="ARBA00012918"/>
    </source>
</evidence>
<feature type="binding site" evidence="6">
    <location>
        <position position="179"/>
    </location>
    <ligand>
        <name>substrate</name>
    </ligand>
</feature>
<dbReference type="EC" id="3.5.1.2" evidence="3 6"/>
<name>A0ABN6KCE2_9LEPT</name>
<dbReference type="PANTHER" id="PTHR12544">
    <property type="entry name" value="GLUTAMINASE"/>
    <property type="match status" value="1"/>
</dbReference>
<evidence type="ECO:0000256" key="6">
    <source>
        <dbReference type="HAMAP-Rule" id="MF_00313"/>
    </source>
</evidence>
<evidence type="ECO:0000256" key="2">
    <source>
        <dbReference type="ARBA" id="ARBA00011881"/>
    </source>
</evidence>
<evidence type="ECO:0000313" key="7">
    <source>
        <dbReference type="EMBL" id="BDA77964.1"/>
    </source>
</evidence>
<feature type="binding site" evidence="6">
    <location>
        <position position="126"/>
    </location>
    <ligand>
        <name>substrate</name>
    </ligand>
</feature>
<dbReference type="NCBIfam" id="TIGR03814">
    <property type="entry name" value="Gln_ase"/>
    <property type="match status" value="1"/>
</dbReference>
<feature type="binding site" evidence="6">
    <location>
        <position position="203"/>
    </location>
    <ligand>
        <name>substrate</name>
    </ligand>
</feature>
<dbReference type="Proteomes" id="UP000245263">
    <property type="component" value="Chromosome 1"/>
</dbReference>
<dbReference type="SUPFAM" id="SSF56601">
    <property type="entry name" value="beta-lactamase/transpeptidase-like"/>
    <property type="match status" value="1"/>
</dbReference>
<sequence length="319" mass="34565">MTHPLIYKMTMINSSLGKILDSACQSIQNQIGSGKIANYIPALARVDIKKFGAAILTLNGESASYGDANESFSIQSISKVFSLTLVLNQIGDKLWERVHHEPSGNAFNSIVQLEMEHGIPRNPFINAGALVLSDILLKDSTPKASIQTVLNFLHEINGESRITIDHEVALSELKHAHRNASLVNFMKSCNNIENTVSDVLEVYCNLCSISMSCEELSRSMLFLAKEGFDPISNKRIVSPELARRINSIMMLCGHYDASGDFAYRVGLPGKSGVGGGIVAIVPEVGVITVWSPGLNHNGNSLAGTSALEAIARISNWNIL</sequence>
<dbReference type="EMBL" id="AP025028">
    <property type="protein sequence ID" value="BDA77964.1"/>
    <property type="molecule type" value="Genomic_DNA"/>
</dbReference>
<proteinExistence type="inferred from homology"/>
<accession>A0ABN6KCE2</accession>
<gene>
    <name evidence="6 7" type="primary">glsA</name>
    <name evidence="7" type="ORF">LPTSP3_g08940</name>
</gene>
<feature type="binding site" evidence="6">
    <location>
        <position position="172"/>
    </location>
    <ligand>
        <name>substrate</name>
    </ligand>
</feature>
<keyword evidence="4 6" id="KW-0378">Hydrolase</keyword>
<comment type="subunit">
    <text evidence="2 6">Homotetramer.</text>
</comment>
<dbReference type="Pfam" id="PF04960">
    <property type="entry name" value="Glutaminase"/>
    <property type="match status" value="1"/>
</dbReference>
<reference evidence="7 8" key="1">
    <citation type="submission" date="2021-08" db="EMBL/GenBank/DDBJ databases">
        <title>Complete genome sequence of Leptospira kobayashii strain E30.</title>
        <authorList>
            <person name="Nakao R."/>
            <person name="Nakamura S."/>
            <person name="Masuzawa T."/>
            <person name="Koizumi N."/>
        </authorList>
    </citation>
    <scope>NUCLEOTIDE SEQUENCE [LARGE SCALE GENOMIC DNA]</scope>
    <source>
        <strain evidence="7 8">E30</strain>
    </source>
</reference>
<evidence type="ECO:0000256" key="4">
    <source>
        <dbReference type="ARBA" id="ARBA00022801"/>
    </source>
</evidence>
<dbReference type="Gene3D" id="3.40.710.10">
    <property type="entry name" value="DD-peptidase/beta-lactamase superfamily"/>
    <property type="match status" value="1"/>
</dbReference>
<feature type="binding site" evidence="6">
    <location>
        <position position="273"/>
    </location>
    <ligand>
        <name>substrate</name>
    </ligand>
</feature>
<dbReference type="InterPro" id="IPR015868">
    <property type="entry name" value="Glutaminase"/>
</dbReference>
<comment type="similarity">
    <text evidence="1 6">Belongs to the glutaminase family.</text>
</comment>
<keyword evidence="6" id="KW-0007">Acetylation</keyword>
<evidence type="ECO:0000313" key="8">
    <source>
        <dbReference type="Proteomes" id="UP000245263"/>
    </source>
</evidence>
<feature type="binding site" evidence="6">
    <location>
        <position position="255"/>
    </location>
    <ligand>
        <name>substrate</name>
    </ligand>
</feature>
<dbReference type="PANTHER" id="PTHR12544:SF29">
    <property type="entry name" value="GLUTAMINASE"/>
    <property type="match status" value="1"/>
</dbReference>
<keyword evidence="8" id="KW-1185">Reference proteome</keyword>
<feature type="binding site" evidence="6">
    <location>
        <position position="76"/>
    </location>
    <ligand>
        <name>substrate</name>
    </ligand>
</feature>